<feature type="transmembrane region" description="Helical" evidence="1">
    <location>
        <begin position="85"/>
        <end position="109"/>
    </location>
</feature>
<dbReference type="OrthoDB" id="1050334at2"/>
<dbReference type="AlphaFoldDB" id="A0A170Y9B1"/>
<gene>
    <name evidence="2" type="ORF">PJIAN_1198</name>
</gene>
<keyword evidence="1" id="KW-0472">Membrane</keyword>
<keyword evidence="1" id="KW-0812">Transmembrane</keyword>
<accession>A0A170Y9B1</accession>
<feature type="transmembrane region" description="Helical" evidence="1">
    <location>
        <begin position="43"/>
        <end position="65"/>
    </location>
</feature>
<protein>
    <submittedName>
        <fullName evidence="2">Uncharacterized protein</fullName>
    </submittedName>
</protein>
<dbReference type="RefSeq" id="WP_068701168.1">
    <property type="nucleotide sequence ID" value="NZ_BDCR01000001.1"/>
</dbReference>
<organism evidence="2 3">
    <name type="scientific">Paludibacter jiangxiensis</name>
    <dbReference type="NCBI Taxonomy" id="681398"/>
    <lineage>
        <taxon>Bacteria</taxon>
        <taxon>Pseudomonadati</taxon>
        <taxon>Bacteroidota</taxon>
        <taxon>Bacteroidia</taxon>
        <taxon>Bacteroidales</taxon>
        <taxon>Paludibacteraceae</taxon>
        <taxon>Paludibacter</taxon>
    </lineage>
</organism>
<sequence>MKQDKAIAKALKRQTGPLLPDGFNSRMMEKIFLAEAKKKRQAFIFNICLISFVSLGLIVMAGYLMRDYLSGMTFRMPTMHVTSEALSQYGFCFYIAFLVMVLFGFDHFFRSRWQKKQLKEAGH</sequence>
<reference evidence="3" key="2">
    <citation type="journal article" date="2017" name="Genome Announc.">
        <title>Draft genome sequence of Paludibacter jiangxiensis NM7(T), a propionate-producing fermentative bacterium.</title>
        <authorList>
            <person name="Qiu Y.-L."/>
            <person name="Tourlousse D.M."/>
            <person name="Matsuura N."/>
            <person name="Ohashi A."/>
            <person name="Sekiguchi Y."/>
        </authorList>
    </citation>
    <scope>NUCLEOTIDE SEQUENCE [LARGE SCALE GENOMIC DNA]</scope>
    <source>
        <strain evidence="3">NM7</strain>
    </source>
</reference>
<reference evidence="3" key="1">
    <citation type="submission" date="2016-04" db="EMBL/GenBank/DDBJ databases">
        <title>Draft genome sequence of Paludibacter jiangxiensis strain NM7.</title>
        <authorList>
            <person name="Qiu Y."/>
            <person name="Matsuura N."/>
            <person name="Ohashi A."/>
            <person name="Tourlousse M.D."/>
            <person name="Sekiguchi Y."/>
        </authorList>
    </citation>
    <scope>NUCLEOTIDE SEQUENCE [LARGE SCALE GENOMIC DNA]</scope>
    <source>
        <strain evidence="3">NM7</strain>
    </source>
</reference>
<dbReference type="Proteomes" id="UP000076586">
    <property type="component" value="Unassembled WGS sequence"/>
</dbReference>
<name>A0A170Y9B1_9BACT</name>
<dbReference type="STRING" id="681398.PJIAN_1198"/>
<comment type="caution">
    <text evidence="2">The sequence shown here is derived from an EMBL/GenBank/DDBJ whole genome shotgun (WGS) entry which is preliminary data.</text>
</comment>
<keyword evidence="3" id="KW-1185">Reference proteome</keyword>
<proteinExistence type="predicted"/>
<dbReference type="EMBL" id="BDCR01000001">
    <property type="protein sequence ID" value="GAT61618.1"/>
    <property type="molecule type" value="Genomic_DNA"/>
</dbReference>
<evidence type="ECO:0000313" key="3">
    <source>
        <dbReference type="Proteomes" id="UP000076586"/>
    </source>
</evidence>
<keyword evidence="1" id="KW-1133">Transmembrane helix</keyword>
<evidence type="ECO:0000256" key="1">
    <source>
        <dbReference type="SAM" id="Phobius"/>
    </source>
</evidence>
<evidence type="ECO:0000313" key="2">
    <source>
        <dbReference type="EMBL" id="GAT61618.1"/>
    </source>
</evidence>